<dbReference type="InterPro" id="IPR006120">
    <property type="entry name" value="Resolvase_HTH_dom"/>
</dbReference>
<evidence type="ECO:0000313" key="3">
    <source>
        <dbReference type="Proteomes" id="UP000532440"/>
    </source>
</evidence>
<dbReference type="CDD" id="cd00569">
    <property type="entry name" value="HTH_Hin_like"/>
    <property type="match status" value="1"/>
</dbReference>
<feature type="domain" description="Resolvase HTH" evidence="1">
    <location>
        <begin position="3"/>
        <end position="39"/>
    </location>
</feature>
<evidence type="ECO:0000313" key="2">
    <source>
        <dbReference type="EMBL" id="MBB5271538.1"/>
    </source>
</evidence>
<comment type="caution">
    <text evidence="2">The sequence shown here is derived from an EMBL/GenBank/DDBJ whole genome shotgun (WGS) entry which is preliminary data.</text>
</comment>
<proteinExistence type="predicted"/>
<organism evidence="2 3">
    <name type="scientific">Quisquiliibacterium transsilvanicum</name>
    <dbReference type="NCBI Taxonomy" id="1549638"/>
    <lineage>
        <taxon>Bacteria</taxon>
        <taxon>Pseudomonadati</taxon>
        <taxon>Pseudomonadota</taxon>
        <taxon>Betaproteobacteria</taxon>
        <taxon>Burkholderiales</taxon>
        <taxon>Burkholderiaceae</taxon>
        <taxon>Quisquiliibacterium</taxon>
    </lineage>
</organism>
<keyword evidence="3" id="KW-1185">Reference proteome</keyword>
<dbReference type="EMBL" id="JACHGB010000003">
    <property type="protein sequence ID" value="MBB5271538.1"/>
    <property type="molecule type" value="Genomic_DNA"/>
</dbReference>
<dbReference type="GO" id="GO:0003677">
    <property type="term" value="F:DNA binding"/>
    <property type="evidence" value="ECO:0007669"/>
    <property type="project" value="InterPro"/>
</dbReference>
<dbReference type="Pfam" id="PF02796">
    <property type="entry name" value="HTH_7"/>
    <property type="match status" value="1"/>
</dbReference>
<name>A0A7W8HHS2_9BURK</name>
<dbReference type="GO" id="GO:0000150">
    <property type="term" value="F:DNA strand exchange activity"/>
    <property type="evidence" value="ECO:0007669"/>
    <property type="project" value="InterPro"/>
</dbReference>
<dbReference type="Gene3D" id="1.10.10.60">
    <property type="entry name" value="Homeodomain-like"/>
    <property type="match status" value="1"/>
</dbReference>
<accession>A0A7W8HHS2</accession>
<dbReference type="AlphaFoldDB" id="A0A7W8HHS2"/>
<dbReference type="Proteomes" id="UP000532440">
    <property type="component" value="Unassembled WGS sequence"/>
</dbReference>
<gene>
    <name evidence="2" type="ORF">HNQ70_001548</name>
</gene>
<protein>
    <recommendedName>
        <fullName evidence="1">Resolvase HTH domain-containing protein</fullName>
    </recommendedName>
</protein>
<sequence>MARPSKLSPEQWAEIERRLAAGEGASALAREFGISPASVSVRVSKISKKVSETAHKLAEAQTALAELPVPQQYAAVSLAEKLRAISTSLANAAELGAKTAHRLHALANSEVEKVDDADPLRPESMAALKGVSVLTKLANDSSQIAVNLLAANRDTVKRVNEAQMEDPEAPKGVLVVPGVLDEKSWEQMMAKHQGGSA</sequence>
<reference evidence="2 3" key="1">
    <citation type="submission" date="2020-08" db="EMBL/GenBank/DDBJ databases">
        <title>Genomic Encyclopedia of Type Strains, Phase IV (KMG-IV): sequencing the most valuable type-strain genomes for metagenomic binning, comparative biology and taxonomic classification.</title>
        <authorList>
            <person name="Goeker M."/>
        </authorList>
    </citation>
    <scope>NUCLEOTIDE SEQUENCE [LARGE SCALE GENOMIC DNA]</scope>
    <source>
        <strain evidence="2 3">DSM 29781</strain>
    </source>
</reference>
<dbReference type="RefSeq" id="WP_183965997.1">
    <property type="nucleotide sequence ID" value="NZ_BAABEW010000001.1"/>
</dbReference>
<evidence type="ECO:0000259" key="1">
    <source>
        <dbReference type="Pfam" id="PF02796"/>
    </source>
</evidence>